<dbReference type="CDD" id="cd00009">
    <property type="entry name" value="AAA"/>
    <property type="match status" value="1"/>
</dbReference>
<protein>
    <submittedName>
        <fullName evidence="4">MoxR family ATPase</fullName>
    </submittedName>
</protein>
<gene>
    <name evidence="4" type="ORF">OOZ35_06035</name>
</gene>
<evidence type="ECO:0000313" key="4">
    <source>
        <dbReference type="EMBL" id="MDA0177052.1"/>
    </source>
</evidence>
<name>A0ABT4RZ14_9FLAO</name>
<dbReference type="SUPFAM" id="SSF52540">
    <property type="entry name" value="P-loop containing nucleoside triphosphate hydrolases"/>
    <property type="match status" value="1"/>
</dbReference>
<dbReference type="InterPro" id="IPR050764">
    <property type="entry name" value="CbbQ/NirQ/NorQ/GpvN"/>
</dbReference>
<evidence type="ECO:0000259" key="2">
    <source>
        <dbReference type="Pfam" id="PF07726"/>
    </source>
</evidence>
<dbReference type="PIRSF" id="PIRSF002849">
    <property type="entry name" value="AAA_ATPase_chaperone_MoxR_prd"/>
    <property type="match status" value="1"/>
</dbReference>
<organism evidence="4 5">
    <name type="scientific">Mesoflavibacter profundi</name>
    <dbReference type="NCBI Taxonomy" id="2708110"/>
    <lineage>
        <taxon>Bacteria</taxon>
        <taxon>Pseudomonadati</taxon>
        <taxon>Bacteroidota</taxon>
        <taxon>Flavobacteriia</taxon>
        <taxon>Flavobacteriales</taxon>
        <taxon>Flavobacteriaceae</taxon>
        <taxon>Mesoflavibacter</taxon>
    </lineage>
</organism>
<feature type="domain" description="ATPase AAA-3" evidence="2">
    <location>
        <begin position="73"/>
        <end position="203"/>
    </location>
</feature>
<dbReference type="Pfam" id="PF17863">
    <property type="entry name" value="AAA_lid_2"/>
    <property type="match status" value="1"/>
</dbReference>
<keyword evidence="5" id="KW-1185">Reference proteome</keyword>
<dbReference type="PANTHER" id="PTHR42759">
    <property type="entry name" value="MOXR FAMILY PROTEIN"/>
    <property type="match status" value="1"/>
</dbReference>
<dbReference type="EMBL" id="JAPFGC010000002">
    <property type="protein sequence ID" value="MDA0177052.1"/>
    <property type="molecule type" value="Genomic_DNA"/>
</dbReference>
<evidence type="ECO:0000259" key="3">
    <source>
        <dbReference type="Pfam" id="PF17863"/>
    </source>
</evidence>
<dbReference type="Pfam" id="PF07726">
    <property type="entry name" value="AAA_3"/>
    <property type="match status" value="1"/>
</dbReference>
<dbReference type="Gene3D" id="3.40.50.300">
    <property type="entry name" value="P-loop containing nucleotide triphosphate hydrolases"/>
    <property type="match status" value="1"/>
</dbReference>
<sequence>MEDFNQDNLNPEDLNTTEGNNQQLDDNVNFTNRIDLTELQEGITQIKEEISKVIVGQKNMIDMLIAALLANGHALIEGVPGVAKTISARLLAKSLDIDFSRIQFTPDLMPSDILGTSVFDMKTSEFEFKKGPIFSNMVLIDEINRAPAKTQAALFEVMEERQITIDGNKYPMNLPFIVLATQNPVEQEGTYRLPEAQLDRFIFKIDIDYPNLEDEIEILNREHALKGEKKIDKITAFLSQEKISKFQNLVNQIIIENHLIKYIADIIVNTRSNPFLYLGASPRASIAILKASKAFAAMNGRDFVTPEDIKQAAIPVLQHRVIVTPEREMEGVTSKQIIKQIIEAVEIPR</sequence>
<dbReference type="InterPro" id="IPR027417">
    <property type="entry name" value="P-loop_NTPase"/>
</dbReference>
<dbReference type="RefSeq" id="WP_270005304.1">
    <property type="nucleotide sequence ID" value="NZ_JAPFGC010000002.1"/>
</dbReference>
<dbReference type="Gene3D" id="1.10.8.80">
    <property type="entry name" value="Magnesium chelatase subunit I, C-Terminal domain"/>
    <property type="match status" value="1"/>
</dbReference>
<evidence type="ECO:0000313" key="5">
    <source>
        <dbReference type="Proteomes" id="UP001149142"/>
    </source>
</evidence>
<reference evidence="4" key="1">
    <citation type="submission" date="2022-11" db="EMBL/GenBank/DDBJ databases">
        <title>Refractory cell wall polysaccharides provide important carbon source for microbial heterotrophs in the hadal ocean.</title>
        <authorList>
            <person name="Zhu X."/>
        </authorList>
    </citation>
    <scope>NUCLEOTIDE SEQUENCE</scope>
    <source>
        <strain evidence="4">MTRN7</strain>
    </source>
</reference>
<comment type="caution">
    <text evidence="4">The sequence shown here is derived from an EMBL/GenBank/DDBJ whole genome shotgun (WGS) entry which is preliminary data.</text>
</comment>
<feature type="domain" description="ChlI/MoxR AAA lid" evidence="3">
    <location>
        <begin position="270"/>
        <end position="341"/>
    </location>
</feature>
<accession>A0ABT4RZ14</accession>
<dbReference type="Proteomes" id="UP001149142">
    <property type="component" value="Unassembled WGS sequence"/>
</dbReference>
<dbReference type="PANTHER" id="PTHR42759:SF1">
    <property type="entry name" value="MAGNESIUM-CHELATASE SUBUNIT CHLD"/>
    <property type="match status" value="1"/>
</dbReference>
<evidence type="ECO:0000256" key="1">
    <source>
        <dbReference type="SAM" id="MobiDB-lite"/>
    </source>
</evidence>
<dbReference type="InterPro" id="IPR041628">
    <property type="entry name" value="ChlI/MoxR_AAA_lid"/>
</dbReference>
<dbReference type="InterPro" id="IPR011703">
    <property type="entry name" value="ATPase_AAA-3"/>
</dbReference>
<feature type="region of interest" description="Disordered" evidence="1">
    <location>
        <begin position="1"/>
        <end position="26"/>
    </location>
</feature>
<proteinExistence type="predicted"/>